<dbReference type="Gene3D" id="3.90.1150.10">
    <property type="entry name" value="Aspartate Aminotransferase, domain 1"/>
    <property type="match status" value="1"/>
</dbReference>
<comment type="caution">
    <text evidence="5">The sequence shown here is derived from an EMBL/GenBank/DDBJ whole genome shotgun (WGS) entry which is preliminary data.</text>
</comment>
<dbReference type="EMBL" id="RBAK01000004">
    <property type="protein sequence ID" value="RKN47836.1"/>
    <property type="molecule type" value="Genomic_DNA"/>
</dbReference>
<dbReference type="GO" id="GO:0030170">
    <property type="term" value="F:pyridoxal phosphate binding"/>
    <property type="evidence" value="ECO:0007669"/>
    <property type="project" value="InterPro"/>
</dbReference>
<accession>A0A3A9ZKM4</accession>
<name>A0A3A9ZKM4_9ACTN</name>
<evidence type="ECO:0000256" key="2">
    <source>
        <dbReference type="ARBA" id="ARBA00022898"/>
    </source>
</evidence>
<protein>
    <submittedName>
        <fullName evidence="5">Aspartate aminotransferase family protein</fullName>
    </submittedName>
</protein>
<dbReference type="AlphaFoldDB" id="A0A3A9ZKM4"/>
<dbReference type="InterPro" id="IPR015422">
    <property type="entry name" value="PyrdxlP-dep_Trfase_small"/>
</dbReference>
<evidence type="ECO:0000256" key="1">
    <source>
        <dbReference type="ARBA" id="ARBA00008954"/>
    </source>
</evidence>
<gene>
    <name evidence="5" type="ORF">D7223_13940</name>
</gene>
<dbReference type="Gene3D" id="3.40.640.10">
    <property type="entry name" value="Type I PLP-dependent aspartate aminotransferase-like (Major domain)"/>
    <property type="match status" value="1"/>
</dbReference>
<keyword evidence="6" id="KW-1185">Reference proteome</keyword>
<reference evidence="5 6" key="1">
    <citation type="journal article" date="2004" name="Syst. Appl. Microbiol.">
        <title>Cryptoendolithic actinomycetes from antarctic sandstone rock samples: Micromonospora endolithica sp. nov. and two isolates related to Micromonospora coerulea Jensen 1932.</title>
        <authorList>
            <person name="Hirsch P."/>
            <person name="Mevs U."/>
            <person name="Kroppenstedt R.M."/>
            <person name="Schumann P."/>
            <person name="Stackebrandt E."/>
        </authorList>
    </citation>
    <scope>NUCLEOTIDE SEQUENCE [LARGE SCALE GENOMIC DNA]</scope>
    <source>
        <strain evidence="5 6">JCM 12677</strain>
    </source>
</reference>
<keyword evidence="5" id="KW-0808">Transferase</keyword>
<dbReference type="InterPro" id="IPR015424">
    <property type="entry name" value="PyrdxlP-dep_Trfase"/>
</dbReference>
<evidence type="ECO:0000256" key="3">
    <source>
        <dbReference type="RuleBase" id="RU003560"/>
    </source>
</evidence>
<dbReference type="PANTHER" id="PTHR43094:SF1">
    <property type="entry name" value="AMINOTRANSFERASE CLASS-III"/>
    <property type="match status" value="1"/>
</dbReference>
<dbReference type="InterPro" id="IPR015421">
    <property type="entry name" value="PyrdxlP-dep_Trfase_major"/>
</dbReference>
<comment type="similarity">
    <text evidence="1 3">Belongs to the class-III pyridoxal-phosphate-dependent aminotransferase family.</text>
</comment>
<dbReference type="Pfam" id="PF00202">
    <property type="entry name" value="Aminotran_3"/>
    <property type="match status" value="1"/>
</dbReference>
<proteinExistence type="inferred from homology"/>
<keyword evidence="5" id="KW-0032">Aminotransferase</keyword>
<dbReference type="OrthoDB" id="9801052at2"/>
<organism evidence="5 6">
    <name type="scientific">Micromonospora endolithica</name>
    <dbReference type="NCBI Taxonomy" id="230091"/>
    <lineage>
        <taxon>Bacteria</taxon>
        <taxon>Bacillati</taxon>
        <taxon>Actinomycetota</taxon>
        <taxon>Actinomycetes</taxon>
        <taxon>Micromonosporales</taxon>
        <taxon>Micromonosporaceae</taxon>
        <taxon>Micromonospora</taxon>
    </lineage>
</organism>
<feature type="region of interest" description="Disordered" evidence="4">
    <location>
        <begin position="1"/>
        <end position="21"/>
    </location>
</feature>
<dbReference type="RefSeq" id="WP_120728796.1">
    <property type="nucleotide sequence ID" value="NZ_RBAK01000004.1"/>
</dbReference>
<evidence type="ECO:0000313" key="6">
    <source>
        <dbReference type="Proteomes" id="UP000281726"/>
    </source>
</evidence>
<sequence length="447" mass="46122">MTATTATTSALVLPHGGPPDARPARLLRDGVGVRVRDRAGRTYLDAAGGLDGVSLGHAHPDLVEAAARQLRRLPAGAVGHRQASDAAYHLAERLTATVPGFDQVYLDSCDSAAVDTAVRFARYHHRAQGRPLRRRILAVEGALHGCTGFSAAASAQPAVSHGFADPDAGTVHLRRPPHRADAGAATLVGELVDELTAMIHELGPDTVAACVVEPVLTAAGALVPPADYLPAIRAVLARHDILLIADESVTGLRRTGPLTATGVLDPPPDLLVLGPSLTSAHVPLAAVLVGPEVSASLTAGAAVVGGFGHGGPTAGHPLACAVADRALDILAEEETGRRVTALADHLAGRLAGQADHPAVREIRQEGLLAAYVLHPGDRALPYDSVAHQAAELAAERGLLVRAYASAVVLAPPLTVTVEELDDMVARWDQALRALPAAPAAVEPKGHW</sequence>
<dbReference type="InterPro" id="IPR005814">
    <property type="entry name" value="Aminotrans_3"/>
</dbReference>
<evidence type="ECO:0000313" key="5">
    <source>
        <dbReference type="EMBL" id="RKN47836.1"/>
    </source>
</evidence>
<dbReference type="GO" id="GO:0008483">
    <property type="term" value="F:transaminase activity"/>
    <property type="evidence" value="ECO:0007669"/>
    <property type="project" value="UniProtKB-KW"/>
</dbReference>
<dbReference type="Proteomes" id="UP000281726">
    <property type="component" value="Unassembled WGS sequence"/>
</dbReference>
<keyword evidence="2 3" id="KW-0663">Pyridoxal phosphate</keyword>
<evidence type="ECO:0000256" key="4">
    <source>
        <dbReference type="SAM" id="MobiDB-lite"/>
    </source>
</evidence>
<dbReference type="PANTHER" id="PTHR43094">
    <property type="entry name" value="AMINOTRANSFERASE"/>
    <property type="match status" value="1"/>
</dbReference>
<dbReference type="SUPFAM" id="SSF53383">
    <property type="entry name" value="PLP-dependent transferases"/>
    <property type="match status" value="1"/>
</dbReference>